<dbReference type="AlphaFoldDB" id="A0AA87YZV5"/>
<dbReference type="SUPFAM" id="SSF54403">
    <property type="entry name" value="Cystatin/monellin"/>
    <property type="match status" value="1"/>
</dbReference>
<dbReference type="InterPro" id="IPR046350">
    <property type="entry name" value="Cystatin_sf"/>
</dbReference>
<organism evidence="1 2">
    <name type="scientific">Ficus carica</name>
    <name type="common">Common fig</name>
    <dbReference type="NCBI Taxonomy" id="3494"/>
    <lineage>
        <taxon>Eukaryota</taxon>
        <taxon>Viridiplantae</taxon>
        <taxon>Streptophyta</taxon>
        <taxon>Embryophyta</taxon>
        <taxon>Tracheophyta</taxon>
        <taxon>Spermatophyta</taxon>
        <taxon>Magnoliopsida</taxon>
        <taxon>eudicotyledons</taxon>
        <taxon>Gunneridae</taxon>
        <taxon>Pentapetalae</taxon>
        <taxon>rosids</taxon>
        <taxon>fabids</taxon>
        <taxon>Rosales</taxon>
        <taxon>Moraceae</taxon>
        <taxon>Ficeae</taxon>
        <taxon>Ficus</taxon>
    </lineage>
</organism>
<keyword evidence="2" id="KW-1185">Reference proteome</keyword>
<evidence type="ECO:0000313" key="1">
    <source>
        <dbReference type="EMBL" id="GMN19396.1"/>
    </source>
</evidence>
<name>A0AA87YZV5_FICCA</name>
<dbReference type="Gene3D" id="3.10.450.10">
    <property type="match status" value="1"/>
</dbReference>
<dbReference type="EMBL" id="BTGU01002511">
    <property type="protein sequence ID" value="GMN19396.1"/>
    <property type="molecule type" value="Genomic_DNA"/>
</dbReference>
<gene>
    <name evidence="1" type="ORF">TIFTF001_042868</name>
</gene>
<accession>A0AA87YZV5</accession>
<proteinExistence type="predicted"/>
<reference evidence="1" key="1">
    <citation type="submission" date="2023-07" db="EMBL/GenBank/DDBJ databases">
        <title>draft genome sequence of fig (Ficus carica).</title>
        <authorList>
            <person name="Takahashi T."/>
            <person name="Nishimura K."/>
        </authorList>
    </citation>
    <scope>NUCLEOTIDE SEQUENCE</scope>
</reference>
<dbReference type="Proteomes" id="UP001187192">
    <property type="component" value="Unassembled WGS sequence"/>
</dbReference>
<sequence length="145" mass="17167">MSSEEFSSEFERQRYLFYHVHNTDPFGHLKPYFGLPKPYEADRRDKTVIMTAKYALDKYNIAEGSCLELIRVVKASYTLSRGRWYTMILRASDCRFYNAVVYHRKAGKRDFFMYHRCARRVDGLTKGDDVFLGLFLRPPRALIDD</sequence>
<protein>
    <submittedName>
        <fullName evidence="1">Uncharacterized protein</fullName>
    </submittedName>
</protein>
<comment type="caution">
    <text evidence="1">The sequence shown here is derived from an EMBL/GenBank/DDBJ whole genome shotgun (WGS) entry which is preliminary data.</text>
</comment>
<evidence type="ECO:0000313" key="2">
    <source>
        <dbReference type="Proteomes" id="UP001187192"/>
    </source>
</evidence>